<dbReference type="EMBL" id="CM000605">
    <property type="protein sequence ID" value="EEC51379.1"/>
    <property type="molecule type" value="Genomic_DNA"/>
</dbReference>
<evidence type="ECO:0000313" key="3">
    <source>
        <dbReference type="Proteomes" id="UP000000759"/>
    </source>
</evidence>
<dbReference type="Gene3D" id="3.60.15.10">
    <property type="entry name" value="Ribonuclease Z/Hydroxyacylglutathione hydrolase-like"/>
    <property type="match status" value="1"/>
</dbReference>
<dbReference type="Proteomes" id="UP000000759">
    <property type="component" value="Chromosome 1"/>
</dbReference>
<evidence type="ECO:0000256" key="1">
    <source>
        <dbReference type="SAM" id="MobiDB-lite"/>
    </source>
</evidence>
<name>B7FQR6_PHATC</name>
<evidence type="ECO:0000313" key="2">
    <source>
        <dbReference type="EMBL" id="EEC51379.1"/>
    </source>
</evidence>
<dbReference type="SUPFAM" id="SSF56281">
    <property type="entry name" value="Metallo-hydrolase/oxidoreductase"/>
    <property type="match status" value="1"/>
</dbReference>
<reference evidence="2 3" key="1">
    <citation type="journal article" date="2008" name="Nature">
        <title>The Phaeodactylum genome reveals the evolutionary history of diatom genomes.</title>
        <authorList>
            <person name="Bowler C."/>
            <person name="Allen A.E."/>
            <person name="Badger J.H."/>
            <person name="Grimwood J."/>
            <person name="Jabbari K."/>
            <person name="Kuo A."/>
            <person name="Maheswari U."/>
            <person name="Martens C."/>
            <person name="Maumus F."/>
            <person name="Otillar R.P."/>
            <person name="Rayko E."/>
            <person name="Salamov A."/>
            <person name="Vandepoele K."/>
            <person name="Beszteri B."/>
            <person name="Gruber A."/>
            <person name="Heijde M."/>
            <person name="Katinka M."/>
            <person name="Mock T."/>
            <person name="Valentin K."/>
            <person name="Verret F."/>
            <person name="Berges J.A."/>
            <person name="Brownlee C."/>
            <person name="Cadoret J.P."/>
            <person name="Chiovitti A."/>
            <person name="Choi C.J."/>
            <person name="Coesel S."/>
            <person name="De Martino A."/>
            <person name="Detter J.C."/>
            <person name="Durkin C."/>
            <person name="Falciatore A."/>
            <person name="Fournet J."/>
            <person name="Haruta M."/>
            <person name="Huysman M.J."/>
            <person name="Jenkins B.D."/>
            <person name="Jiroutova K."/>
            <person name="Jorgensen R.E."/>
            <person name="Joubert Y."/>
            <person name="Kaplan A."/>
            <person name="Kroger N."/>
            <person name="Kroth P.G."/>
            <person name="La Roche J."/>
            <person name="Lindquist E."/>
            <person name="Lommer M."/>
            <person name="Martin-Jezequel V."/>
            <person name="Lopez P.J."/>
            <person name="Lucas S."/>
            <person name="Mangogna M."/>
            <person name="McGinnis K."/>
            <person name="Medlin L.K."/>
            <person name="Montsant A."/>
            <person name="Oudot-Le Secq M.P."/>
            <person name="Napoli C."/>
            <person name="Obornik M."/>
            <person name="Parker M.S."/>
            <person name="Petit J.L."/>
            <person name="Porcel B.M."/>
            <person name="Poulsen N."/>
            <person name="Robison M."/>
            <person name="Rychlewski L."/>
            <person name="Rynearson T.A."/>
            <person name="Schmutz J."/>
            <person name="Shapiro H."/>
            <person name="Siaut M."/>
            <person name="Stanley M."/>
            <person name="Sussman M.R."/>
            <person name="Taylor A.R."/>
            <person name="Vardi A."/>
            <person name="von Dassow P."/>
            <person name="Vyverman W."/>
            <person name="Willis A."/>
            <person name="Wyrwicz L.S."/>
            <person name="Rokhsar D.S."/>
            <person name="Weissenbach J."/>
            <person name="Armbrust E.V."/>
            <person name="Green B.R."/>
            <person name="Van de Peer Y."/>
            <person name="Grigoriev I.V."/>
        </authorList>
    </citation>
    <scope>NUCLEOTIDE SEQUENCE [LARGE SCALE GENOMIC DNA]</scope>
    <source>
        <strain evidence="2 3">CCAP 1055/1</strain>
    </source>
</reference>
<protein>
    <recommendedName>
        <fullName evidence="4">Metallo-beta-lactamase domain-containing protein</fullName>
    </recommendedName>
</protein>
<dbReference type="GO" id="GO:0035312">
    <property type="term" value="F:5'-3' DNA exonuclease activity"/>
    <property type="evidence" value="ECO:0007669"/>
    <property type="project" value="TreeGrafter"/>
</dbReference>
<reference evidence="3" key="2">
    <citation type="submission" date="2008-08" db="EMBL/GenBank/DDBJ databases">
        <authorList>
            <consortium name="Diatom Consortium"/>
            <person name="Grigoriev I."/>
            <person name="Grimwood J."/>
            <person name="Kuo A."/>
            <person name="Otillar R.P."/>
            <person name="Salamov A."/>
            <person name="Detter J.C."/>
            <person name="Lindquist E."/>
            <person name="Shapiro H."/>
            <person name="Lucas S."/>
            <person name="Glavina del Rio T."/>
            <person name="Pitluck S."/>
            <person name="Rokhsar D."/>
            <person name="Bowler C."/>
        </authorList>
    </citation>
    <scope>GENOME REANNOTATION</scope>
    <source>
        <strain evidence="3">CCAP 1055/1</strain>
    </source>
</reference>
<sequence>MPRQIRTCVVCQRRFLAPTLHITHCAACLAVQNSPTVSMETSSRRHLDLPKDGTPPEFQVDDAPASECKEETGRSSRPAKRPKAAGELTVNARTLSNEYLNPSCISFQQRTQTMQPIHLDHVDQVQTVDKEASVEKIDDSDDEEMGSEAGDELRCIQIVDLLSDCIDENDEPDSEDEWAEDVPLHALVPANPRLPLGMKPTKSKNPLTTHVKPELMSGDGSKALRPVNDDGDGFDEDYCRIINTFSNDKNGDADTSMTCMMCGKSLQHLKTGIKGRLTHIKRCSKKYGVTARDIRLDDDHEVFAMNQKSALSPTTKLAARSVSITNPYKQPSEWHCDSNRDLDDDRLSRSGTASSSENTLVVGTGGIPQRSAFGVLLAGARRAAKVAQISATKKTEKQRARGGWRNGNGRQYQVHYSARSCPLYKKITGTDFVCDGFHYARSSLTQNYFLTHFHSDHYGGISKAWNAGTIYCSFSTANLVNQQLGVDRKFLHPLPMMTPIVVASRGKPVTVTLLDANHCPGAVMFLFEVGNRRLLHVGDFRWNREIMQAQGPLRPFFDRTQNLDEIFLDTTYCDPKYSLPDQQEAIKETVKVAIEQVGLSKRNKDRTLMLFGAYTIGKERIYLSVAEKLGLKVFVDSRRYRILKALEWPSESIAMLTTRPEETILVSYSNGRYTGIKSDFCTDI</sequence>
<dbReference type="KEGG" id="pti:PHATRDRAFT_32290"/>
<dbReference type="GeneID" id="7196900"/>
<dbReference type="RefSeq" id="XP_002176916.1">
    <property type="nucleotide sequence ID" value="XM_002176880.1"/>
</dbReference>
<dbReference type="HOGENOM" id="CLU_402540_0_0_1"/>
<dbReference type="PANTHER" id="PTHR23240">
    <property type="entry name" value="DNA CROSS-LINK REPAIR PROTEIN PSO2/SNM1-RELATED"/>
    <property type="match status" value="1"/>
</dbReference>
<feature type="compositionally biased region" description="Polar residues" evidence="1">
    <location>
        <begin position="351"/>
        <end position="361"/>
    </location>
</feature>
<dbReference type="CDD" id="cd16273">
    <property type="entry name" value="SNM1A-1C-like_MBL-fold"/>
    <property type="match status" value="1"/>
</dbReference>
<feature type="region of interest" description="Disordered" evidence="1">
    <location>
        <begin position="190"/>
        <end position="225"/>
    </location>
</feature>
<dbReference type="eggNOG" id="KOG1361">
    <property type="taxonomic scope" value="Eukaryota"/>
</dbReference>
<feature type="compositionally biased region" description="Basic and acidic residues" evidence="1">
    <location>
        <begin position="332"/>
        <end position="348"/>
    </location>
</feature>
<dbReference type="AlphaFoldDB" id="B7FQR6"/>
<feature type="region of interest" description="Disordered" evidence="1">
    <location>
        <begin position="40"/>
        <end position="86"/>
    </location>
</feature>
<dbReference type="GO" id="GO:0036297">
    <property type="term" value="P:interstrand cross-link repair"/>
    <property type="evidence" value="ECO:0007669"/>
    <property type="project" value="TreeGrafter"/>
</dbReference>
<feature type="region of interest" description="Disordered" evidence="1">
    <location>
        <begin position="329"/>
        <end position="361"/>
    </location>
</feature>
<proteinExistence type="predicted"/>
<keyword evidence="3" id="KW-1185">Reference proteome</keyword>
<dbReference type="InParanoid" id="B7FQR6"/>
<dbReference type="InterPro" id="IPR036866">
    <property type="entry name" value="RibonucZ/Hydroxyglut_hydro"/>
</dbReference>
<dbReference type="GO" id="GO:0006303">
    <property type="term" value="P:double-strand break repair via nonhomologous end joining"/>
    <property type="evidence" value="ECO:0007669"/>
    <property type="project" value="TreeGrafter"/>
</dbReference>
<gene>
    <name evidence="2" type="ORF">PHATRDRAFT_32290</name>
</gene>
<dbReference type="OrthoDB" id="262529at2759"/>
<dbReference type="GO" id="GO:0003684">
    <property type="term" value="F:damaged DNA binding"/>
    <property type="evidence" value="ECO:0007669"/>
    <property type="project" value="TreeGrafter"/>
</dbReference>
<organism evidence="2 3">
    <name type="scientific">Phaeodactylum tricornutum (strain CCAP 1055/1)</name>
    <dbReference type="NCBI Taxonomy" id="556484"/>
    <lineage>
        <taxon>Eukaryota</taxon>
        <taxon>Sar</taxon>
        <taxon>Stramenopiles</taxon>
        <taxon>Ochrophyta</taxon>
        <taxon>Bacillariophyta</taxon>
        <taxon>Bacillariophyceae</taxon>
        <taxon>Bacillariophycidae</taxon>
        <taxon>Naviculales</taxon>
        <taxon>Phaeodactylaceae</taxon>
        <taxon>Phaeodactylum</taxon>
    </lineage>
</organism>
<evidence type="ECO:0008006" key="4">
    <source>
        <dbReference type="Google" id="ProtNLM"/>
    </source>
</evidence>
<accession>B7FQR6</accession>
<feature type="compositionally biased region" description="Basic and acidic residues" evidence="1">
    <location>
        <begin position="42"/>
        <end position="51"/>
    </location>
</feature>
<dbReference type="PaxDb" id="2850-Phatr32290"/>
<dbReference type="STRING" id="556484.B7FQR6"/>
<dbReference type="PANTHER" id="PTHR23240:SF35">
    <property type="entry name" value="DNA REPAIR METALLO-BETA-LACTAMASE FAMILY PROTEIN-RELATED"/>
    <property type="match status" value="1"/>
</dbReference>